<comment type="caution">
    <text evidence="1">The sequence shown here is derived from an EMBL/GenBank/DDBJ whole genome shotgun (WGS) entry which is preliminary data.</text>
</comment>
<keyword evidence="2" id="KW-1185">Reference proteome</keyword>
<proteinExistence type="predicted"/>
<dbReference type="EMBL" id="CARXXK010000002">
    <property type="protein sequence ID" value="CAI6355762.1"/>
    <property type="molecule type" value="Genomic_DNA"/>
</dbReference>
<evidence type="ECO:0000313" key="2">
    <source>
        <dbReference type="Proteomes" id="UP001160148"/>
    </source>
</evidence>
<gene>
    <name evidence="1" type="ORF">MEUPH1_LOCUS11578</name>
</gene>
<reference evidence="1 2" key="1">
    <citation type="submission" date="2023-01" db="EMBL/GenBank/DDBJ databases">
        <authorList>
            <person name="Whitehead M."/>
        </authorList>
    </citation>
    <scope>NUCLEOTIDE SEQUENCE [LARGE SCALE GENOMIC DNA]</scope>
</reference>
<protein>
    <submittedName>
        <fullName evidence="1">Uncharacterized protein</fullName>
    </submittedName>
</protein>
<dbReference type="AlphaFoldDB" id="A0AAV0WIW6"/>
<name>A0AAV0WIW6_9HEMI</name>
<accession>A0AAV0WIW6</accession>
<sequence length="83" mass="9502">MLINAYEMRLVRETATAYSMTFTMPNFPALRYIHLNKITGVVTIRTNNFFFTCLLSGNQIRGGSFRWVDQGDESIPMLPPPDL</sequence>
<organism evidence="1 2">
    <name type="scientific">Macrosiphum euphorbiae</name>
    <name type="common">potato aphid</name>
    <dbReference type="NCBI Taxonomy" id="13131"/>
    <lineage>
        <taxon>Eukaryota</taxon>
        <taxon>Metazoa</taxon>
        <taxon>Ecdysozoa</taxon>
        <taxon>Arthropoda</taxon>
        <taxon>Hexapoda</taxon>
        <taxon>Insecta</taxon>
        <taxon>Pterygota</taxon>
        <taxon>Neoptera</taxon>
        <taxon>Paraneoptera</taxon>
        <taxon>Hemiptera</taxon>
        <taxon>Sternorrhyncha</taxon>
        <taxon>Aphidomorpha</taxon>
        <taxon>Aphidoidea</taxon>
        <taxon>Aphididae</taxon>
        <taxon>Macrosiphini</taxon>
        <taxon>Macrosiphum</taxon>
    </lineage>
</organism>
<evidence type="ECO:0000313" key="1">
    <source>
        <dbReference type="EMBL" id="CAI6355762.1"/>
    </source>
</evidence>
<dbReference type="Proteomes" id="UP001160148">
    <property type="component" value="Unassembled WGS sequence"/>
</dbReference>